<dbReference type="AlphaFoldDB" id="A0A3P6A0C6"/>
<organism evidence="1">
    <name type="scientific">Brassica oleracea</name>
    <name type="common">Wild cabbage</name>
    <dbReference type="NCBI Taxonomy" id="3712"/>
    <lineage>
        <taxon>Eukaryota</taxon>
        <taxon>Viridiplantae</taxon>
        <taxon>Streptophyta</taxon>
        <taxon>Embryophyta</taxon>
        <taxon>Tracheophyta</taxon>
        <taxon>Spermatophyta</taxon>
        <taxon>Magnoliopsida</taxon>
        <taxon>eudicotyledons</taxon>
        <taxon>Gunneridae</taxon>
        <taxon>Pentapetalae</taxon>
        <taxon>rosids</taxon>
        <taxon>malvids</taxon>
        <taxon>Brassicales</taxon>
        <taxon>Brassicaceae</taxon>
        <taxon>Brassiceae</taxon>
        <taxon>Brassica</taxon>
    </lineage>
</organism>
<reference evidence="1" key="1">
    <citation type="submission" date="2018-11" db="EMBL/GenBank/DDBJ databases">
        <authorList>
            <consortium name="Genoscope - CEA"/>
            <person name="William W."/>
        </authorList>
    </citation>
    <scope>NUCLEOTIDE SEQUENCE</scope>
</reference>
<protein>
    <submittedName>
        <fullName evidence="1">Uncharacterized protein</fullName>
    </submittedName>
</protein>
<evidence type="ECO:0000313" key="1">
    <source>
        <dbReference type="EMBL" id="VDC86806.1"/>
    </source>
</evidence>
<accession>A0A3P6A0C6</accession>
<gene>
    <name evidence="1" type="ORF">BOLC3T13530H</name>
</gene>
<dbReference type="EMBL" id="LR031872">
    <property type="protein sequence ID" value="VDC86806.1"/>
    <property type="molecule type" value="Genomic_DNA"/>
</dbReference>
<proteinExistence type="predicted"/>
<name>A0A3P6A0C6_BRAOL</name>
<sequence>MANAAIFLFDLKTGRCSSTIQVRLLCFLEPMNVRWGSELMGVDMFLLDSQVCSEPLPEFISTLVCSINNSCLDLQN</sequence>